<accession>K1SD34</accession>
<dbReference type="InterPro" id="IPR026906">
    <property type="entry name" value="LRR_5"/>
</dbReference>
<dbReference type="AlphaFoldDB" id="K1SD34"/>
<evidence type="ECO:0000313" key="2">
    <source>
        <dbReference type="EMBL" id="EKC45301.1"/>
    </source>
</evidence>
<comment type="caution">
    <text evidence="2">The sequence shown here is derived from an EMBL/GenBank/DDBJ whole genome shotgun (WGS) entry which is preliminary data.</text>
</comment>
<dbReference type="InterPro" id="IPR053139">
    <property type="entry name" value="Surface_bspA-like"/>
</dbReference>
<feature type="transmembrane region" description="Helical" evidence="1">
    <location>
        <begin position="107"/>
        <end position="125"/>
    </location>
</feature>
<dbReference type="EMBL" id="AJWZ01011428">
    <property type="protein sequence ID" value="EKC45301.1"/>
    <property type="molecule type" value="Genomic_DNA"/>
</dbReference>
<dbReference type="SUPFAM" id="SSF52058">
    <property type="entry name" value="L domain-like"/>
    <property type="match status" value="1"/>
</dbReference>
<keyword evidence="1" id="KW-0472">Membrane</keyword>
<dbReference type="PANTHER" id="PTHR45661">
    <property type="entry name" value="SURFACE ANTIGEN"/>
    <property type="match status" value="1"/>
</dbReference>
<protein>
    <recommendedName>
        <fullName evidence="3">Zinc-ribbon domain-containing protein</fullName>
    </recommendedName>
</protein>
<dbReference type="Gene3D" id="3.80.10.10">
    <property type="entry name" value="Ribonuclease Inhibitor"/>
    <property type="match status" value="1"/>
</dbReference>
<evidence type="ECO:0000256" key="1">
    <source>
        <dbReference type="SAM" id="Phobius"/>
    </source>
</evidence>
<organism evidence="2">
    <name type="scientific">human gut metagenome</name>
    <dbReference type="NCBI Taxonomy" id="408170"/>
    <lineage>
        <taxon>unclassified sequences</taxon>
        <taxon>metagenomes</taxon>
        <taxon>organismal metagenomes</taxon>
    </lineage>
</organism>
<dbReference type="InterPro" id="IPR032675">
    <property type="entry name" value="LRR_dom_sf"/>
</dbReference>
<proteinExistence type="predicted"/>
<dbReference type="PANTHER" id="PTHR45661:SF3">
    <property type="entry name" value="IG-LIKE DOMAIN-CONTAINING PROTEIN"/>
    <property type="match status" value="1"/>
</dbReference>
<keyword evidence="1" id="KW-0812">Transmembrane</keyword>
<sequence length="531" mass="60098">MNNNITEQTPIEQLDATYKKCSQCGAELKGPYKFCPKCGKEIASTTNEPLPVPPVTKVVVTPNNFNPIYNNSEEELLNKFIDQELKKAGIEPDKKIVTSDILKRKNIFTIIFTVLVFVYISLIFFHFPMKTYIIGLIILFIYYKYTKRYDFMTYLKKEIKGRPGEKISNIVMSAKNSIVEDNLKKVRPLMIFAAFLLPLLIFKDPRIMYEKTNGGYNVRFYTFGLTNFTTASIPETYKKENVVGLRGNTFSNMYFLKKVSLPDTITEIRGQAFKNDKHLKNITLPNKLEYLGGGAFSNCTSLTEISLPDTLTYMGGETFSHASSLSKVELSENLTEIRGNSFEYCTSLSEIRIPDNVERIGGHAFFGASSLANVELTPNSKLNEIGSSAFRECNSLYSITIPKNISVNERAFKDSPTNINYFGEINYGHLIDSGKYKYDTFDYLYQGVETKIGKSYPTVNVENVTLKIDSVNVLNGGNEFNIKYSGPNGELTFTLSQAVPYKVINENLAVEISGEEMFRRTSAISIRLYYN</sequence>
<keyword evidence="1" id="KW-1133">Transmembrane helix</keyword>
<name>K1SD34_9ZZZZ</name>
<dbReference type="Pfam" id="PF13306">
    <property type="entry name" value="LRR_5"/>
    <property type="match status" value="1"/>
</dbReference>
<evidence type="ECO:0008006" key="3">
    <source>
        <dbReference type="Google" id="ProtNLM"/>
    </source>
</evidence>
<gene>
    <name evidence="2" type="ORF">OBE_16958</name>
</gene>
<reference evidence="2" key="1">
    <citation type="journal article" date="2013" name="Environ. Microbiol.">
        <title>Microbiota from the distal guts of lean and obese adolescents exhibit partial functional redundancy besides clear differences in community structure.</title>
        <authorList>
            <person name="Ferrer M."/>
            <person name="Ruiz A."/>
            <person name="Lanza F."/>
            <person name="Haange S.B."/>
            <person name="Oberbach A."/>
            <person name="Till H."/>
            <person name="Bargiela R."/>
            <person name="Campoy C."/>
            <person name="Segura M.T."/>
            <person name="Richter M."/>
            <person name="von Bergen M."/>
            <person name="Seifert J."/>
            <person name="Suarez A."/>
        </authorList>
    </citation>
    <scope>NUCLEOTIDE SEQUENCE</scope>
</reference>